<evidence type="ECO:0000313" key="2">
    <source>
        <dbReference type="Proteomes" id="UP001439875"/>
    </source>
</evidence>
<keyword evidence="1" id="KW-0489">Methyltransferase</keyword>
<keyword evidence="1" id="KW-0808">Transferase</keyword>
<keyword evidence="2" id="KW-1185">Reference proteome</keyword>
<reference evidence="1" key="1">
    <citation type="submission" date="2024-03" db="EMBL/GenBank/DDBJ databases">
        <title>Human intestinal bacterial collection.</title>
        <authorList>
            <person name="Pauvert C."/>
            <person name="Hitch T.C.A."/>
            <person name="Clavel T."/>
        </authorList>
    </citation>
    <scope>NUCLEOTIDE SEQUENCE</scope>
    <source>
        <strain evidence="1">CLA-AA-H227</strain>
    </source>
</reference>
<protein>
    <submittedName>
        <fullName evidence="1">DNA cytosine methyltransferase</fullName>
    </submittedName>
</protein>
<proteinExistence type="predicted"/>
<accession>A0ACC6SGA9</accession>
<comment type="caution">
    <text evidence="1">The sequence shown here is derived from an EMBL/GenBank/DDBJ whole genome shotgun (WGS) entry which is preliminary data.</text>
</comment>
<evidence type="ECO:0000313" key="1">
    <source>
        <dbReference type="EMBL" id="MEQ2529069.1"/>
    </source>
</evidence>
<name>A0ACC6SGA9_9BACI</name>
<dbReference type="EMBL" id="JBBMEW010000027">
    <property type="protein sequence ID" value="MEQ2529069.1"/>
    <property type="molecule type" value="Genomic_DNA"/>
</dbReference>
<sequence length="464" mass="53096">MNLKLKKVYTVSKKAEKPRLFLQHLVCEAAGLIPGEQLYIHVDEEKEEIILQNHSFQGVDSPYTVHVASRKNKVSGKERPLVDTAGEKYSFLDIKQKIEINVFKKGRKSKIVIRPLQYSLLMNSSLPTPKDERIKLLSICAGAGIGTSAMVETNYFSAIQEIELEDDSVEVLLKNFPNSHIFAGDLRDVHEVAEVDVALVTLPCNEFSSLGFQQGNIMNDLVIACSKIIKSSKASVLFFENIPAFYKSQAWHSLKQLLQDDYPYWTEKSLEAWDFGSLATRNRTYCCAFSDERKFAEFEFPKPTKMRRKKLKDFLDSSKSSFEWKSIEKWEESFFSREAWKDRNLDLTFVTKDASRIQCIAKRYSGHSASSSYVLSDDKKSWRFLTVTEIRRILGIPDWFEFSEHTQKIRKYEMLGQGVDCGVIKAIANRIAYTFMKVKDSVLNITPKTTACSINNSGQLELVL</sequence>
<organism evidence="1 2">
    <name type="scientific">Robertmurraya yapensis</name>
    <name type="common">ex Hitch et al 2024</name>
    <dbReference type="NCBI Taxonomy" id="3133160"/>
    <lineage>
        <taxon>Bacteria</taxon>
        <taxon>Bacillati</taxon>
        <taxon>Bacillota</taxon>
        <taxon>Bacilli</taxon>
        <taxon>Bacillales</taxon>
        <taxon>Bacillaceae</taxon>
        <taxon>Robertmurraya</taxon>
    </lineage>
</organism>
<dbReference type="Proteomes" id="UP001439875">
    <property type="component" value="Unassembled WGS sequence"/>
</dbReference>
<gene>
    <name evidence="1" type="ORF">WMO40_20555</name>
</gene>